<accession>A0A976R5J3</accession>
<dbReference type="EMBL" id="OM869665">
    <property type="protein sequence ID" value="UPW41786.1"/>
    <property type="molecule type" value="Genomic_DNA"/>
</dbReference>
<organism evidence="1">
    <name type="scientific">Peromfec virus RodF7_10</name>
    <dbReference type="NCBI Taxonomy" id="2929346"/>
    <lineage>
        <taxon>Viruses</taxon>
        <taxon>Monodnaviria</taxon>
        <taxon>Sangervirae</taxon>
        <taxon>Phixviricota</taxon>
        <taxon>Malgrandaviricetes</taxon>
        <taxon>Petitvirales</taxon>
        <taxon>Microviridae</taxon>
    </lineage>
</organism>
<protein>
    <submittedName>
        <fullName evidence="1">Uncharacterized protein</fullName>
    </submittedName>
</protein>
<name>A0A976R5J3_9VIRU</name>
<evidence type="ECO:0000313" key="1">
    <source>
        <dbReference type="EMBL" id="UPW41786.1"/>
    </source>
</evidence>
<sequence length="38" mass="4336">MAGRQLGYRKSQSIFTRNAIKQKTINTNVNLMRGGIRL</sequence>
<reference evidence="1" key="1">
    <citation type="submission" date="2022-02" db="EMBL/GenBank/DDBJ databases">
        <title>Towards deciphering the DNA virus diversity associated with rodent species in the families Cricetidae and Heteromyidae.</title>
        <authorList>
            <person name="Lund M."/>
            <person name="Larsen B.B."/>
            <person name="Gryseels S."/>
            <person name="Kraberger S."/>
            <person name="Rowsey D.M."/>
            <person name="Steger L."/>
            <person name="Yule K.M."/>
            <person name="Upham N.S."/>
            <person name="Worobey M."/>
            <person name="Van Doorslaer K."/>
            <person name="Varsani A."/>
        </authorList>
    </citation>
    <scope>NUCLEOTIDE SEQUENCE</scope>
    <source>
        <strain evidence="1">NeonRodF7_10</strain>
    </source>
</reference>
<proteinExistence type="predicted"/>